<dbReference type="OrthoDB" id="2426273at2759"/>
<evidence type="ECO:0000259" key="1">
    <source>
        <dbReference type="Pfam" id="PF06985"/>
    </source>
</evidence>
<proteinExistence type="predicted"/>
<dbReference type="Proteomes" id="UP000319257">
    <property type="component" value="Unassembled WGS sequence"/>
</dbReference>
<dbReference type="GeneID" id="41973514"/>
<reference evidence="2 3" key="1">
    <citation type="submission" date="2019-06" db="EMBL/GenBank/DDBJ databases">
        <title>Draft genome sequence of the filamentous fungus Phialemoniopsis curvata isolated from diesel fuel.</title>
        <authorList>
            <person name="Varaljay V.A."/>
            <person name="Lyon W.J."/>
            <person name="Crouch A.L."/>
            <person name="Drake C.E."/>
            <person name="Hollomon J.M."/>
            <person name="Nadeau L.J."/>
            <person name="Nunn H.S."/>
            <person name="Stevenson B.S."/>
            <person name="Bojanowski C.L."/>
            <person name="Crookes-Goodson W.J."/>
        </authorList>
    </citation>
    <scope>NUCLEOTIDE SEQUENCE [LARGE SCALE GENOMIC DNA]</scope>
    <source>
        <strain evidence="2 3">D216</strain>
    </source>
</reference>
<protein>
    <recommendedName>
        <fullName evidence="1">Heterokaryon incompatibility domain-containing protein</fullName>
    </recommendedName>
</protein>
<dbReference type="RefSeq" id="XP_030995307.1">
    <property type="nucleotide sequence ID" value="XM_031140659.1"/>
</dbReference>
<sequence>MDHIPLPAPQSRLHVEVLFWESPYHPYVYKPPFLDYPEHCGFSIPEIQAHESWEKYGAGYRNLFLAFLQSWLYFGTISEFLGKKLDLSDWTVTRSTDDAKLVSTRILCEYLEKWISQVSQLSDGAQEAKASHIDKVLQASNEMYISVSTAGNFLTDDLSLSLAILFRTLMDVRNAVLPGKSKLETWQPHGIPLLSEQFSDDGWCKSDHSRLQQHSSIIGMYYSSRLGKLPCLQNHGTCTEGLCLAAQVDESTYKSQHISDTCLCAPVTASTTTIAQFVAQQTTPLLIVDGDGAMRILKGPSCTQGYVAVSHVWADGLGNPHSNQLPNCQVRRMQRQVNNLLRSPDGQPTPFWIDTLCIPVGEAYAKERDLAISALVKTYSEAKMVLVFNKELRVLDAERPFEELVARTTRTTWFRRLWTLQEGVFARELYFQFKDSALCLDNGLDAEDQLRPNRTTSSPIEALIKERIIRDCSQPLVALKDLRNTHPSERVRHLWTAVQWRVTSYASDEPLCLASILHLDLDAILQVPRKLSNAAEERMQAFIRTQVLFPPSSLFESGIRDIGEAPRLPCDGYRWAPRSFCYRTTRHKSIPIDAKLRPANQLGFHVTFPGVMLNWADIKNKPRVFFFTISGIWDTYFRIVSLSDDEPPWPDSLHLSNNFEPALVLEEAIPIQTHRAQNTGFFLDLLRDRKSSSSWDFTAPKLSFYSAILVAVEQSTDRILRGRILADVLITGREYSSSRSSAMSQIMESESMALPSVDDLPTFELTQESQEWCLG</sequence>
<evidence type="ECO:0000313" key="2">
    <source>
        <dbReference type="EMBL" id="TPX13596.1"/>
    </source>
</evidence>
<evidence type="ECO:0000313" key="3">
    <source>
        <dbReference type="Proteomes" id="UP000319257"/>
    </source>
</evidence>
<accession>A0A507B3F5</accession>
<dbReference type="STRING" id="1093900.A0A507B3F5"/>
<dbReference type="EMBL" id="SKBQ01000033">
    <property type="protein sequence ID" value="TPX13596.1"/>
    <property type="molecule type" value="Genomic_DNA"/>
</dbReference>
<keyword evidence="3" id="KW-1185">Reference proteome</keyword>
<name>A0A507B3F5_9PEZI</name>
<dbReference type="PANTHER" id="PTHR39596">
    <property type="match status" value="1"/>
</dbReference>
<dbReference type="PANTHER" id="PTHR39596:SF2">
    <property type="entry name" value="HET DOMAIN PROTEIN (AFU_ORTHOLOGUE AFUA_1G17550)-RELATED"/>
    <property type="match status" value="1"/>
</dbReference>
<dbReference type="InParanoid" id="A0A507B3F5"/>
<dbReference type="InterPro" id="IPR010730">
    <property type="entry name" value="HET"/>
</dbReference>
<gene>
    <name evidence="2" type="ORF">E0L32_006067</name>
</gene>
<feature type="domain" description="Heterokaryon incompatibility" evidence="1">
    <location>
        <begin position="306"/>
        <end position="388"/>
    </location>
</feature>
<comment type="caution">
    <text evidence="2">The sequence shown here is derived from an EMBL/GenBank/DDBJ whole genome shotgun (WGS) entry which is preliminary data.</text>
</comment>
<dbReference type="Pfam" id="PF06985">
    <property type="entry name" value="HET"/>
    <property type="match status" value="1"/>
</dbReference>
<organism evidence="2 3">
    <name type="scientific">Thyridium curvatum</name>
    <dbReference type="NCBI Taxonomy" id="1093900"/>
    <lineage>
        <taxon>Eukaryota</taxon>
        <taxon>Fungi</taxon>
        <taxon>Dikarya</taxon>
        <taxon>Ascomycota</taxon>
        <taxon>Pezizomycotina</taxon>
        <taxon>Sordariomycetes</taxon>
        <taxon>Sordariomycetidae</taxon>
        <taxon>Thyridiales</taxon>
        <taxon>Thyridiaceae</taxon>
        <taxon>Thyridium</taxon>
    </lineage>
</organism>
<dbReference type="AlphaFoldDB" id="A0A507B3F5"/>